<dbReference type="InterPro" id="IPR011009">
    <property type="entry name" value="Kinase-like_dom_sf"/>
</dbReference>
<dbReference type="PROSITE" id="PS50011">
    <property type="entry name" value="PROTEIN_KINASE_DOM"/>
    <property type="match status" value="1"/>
</dbReference>
<dbReference type="EMBL" id="MU854358">
    <property type="protein sequence ID" value="KAK4041378.1"/>
    <property type="molecule type" value="Genomic_DNA"/>
</dbReference>
<protein>
    <recommendedName>
        <fullName evidence="1">Protein kinase domain-containing protein</fullName>
    </recommendedName>
</protein>
<dbReference type="GO" id="GO:0005524">
    <property type="term" value="F:ATP binding"/>
    <property type="evidence" value="ECO:0007669"/>
    <property type="project" value="InterPro"/>
</dbReference>
<sequence>MPCEHPDLGPYKLTGVKYIGHSLVSSVVFSYAYNGVWFSVLAASPDDEAGGEAILSAGYKFDQSIEGKFLIQLSNLQWGEFDAARDAQSEHLENELAKLGGNACLPLMRELAPVPIPEPRTLQEQLYPQTYTLQILTEDGKLTCRQLDSYAGLTERHPPVAEDKLRVMGLGAEPTINVPVVKASQVVLVRRLQSFVWLVKVGEADMVCKTSLDTFWNSIGEELEAYLKIRAAGVEPRVPELTGIIQSHAGVIGILLRHIPHKHHSLGALLAGVKQGTVAQTEAAPLLKQKWATQIKETLTGLHALGILWRDIKTDNVLIDDNGDAVVLDFGGGNTMGWVDRDKYGTMEGEMQGLRKILDALEVETAQD</sequence>
<proteinExistence type="predicted"/>
<reference evidence="3" key="1">
    <citation type="journal article" date="2023" name="Mol. Phylogenet. Evol.">
        <title>Genome-scale phylogeny and comparative genomics of the fungal order Sordariales.</title>
        <authorList>
            <person name="Hensen N."/>
            <person name="Bonometti L."/>
            <person name="Westerberg I."/>
            <person name="Brannstrom I.O."/>
            <person name="Guillou S."/>
            <person name="Cros-Aarteil S."/>
            <person name="Calhoun S."/>
            <person name="Haridas S."/>
            <person name="Kuo A."/>
            <person name="Mondo S."/>
            <person name="Pangilinan J."/>
            <person name="Riley R."/>
            <person name="LaButti K."/>
            <person name="Andreopoulos B."/>
            <person name="Lipzen A."/>
            <person name="Chen C."/>
            <person name="Yan M."/>
            <person name="Daum C."/>
            <person name="Ng V."/>
            <person name="Clum A."/>
            <person name="Steindorff A."/>
            <person name="Ohm R.A."/>
            <person name="Martin F."/>
            <person name="Silar P."/>
            <person name="Natvig D.O."/>
            <person name="Lalanne C."/>
            <person name="Gautier V."/>
            <person name="Ament-Velasquez S.L."/>
            <person name="Kruys A."/>
            <person name="Hutchinson M.I."/>
            <person name="Powell A.J."/>
            <person name="Barry K."/>
            <person name="Miller A.N."/>
            <person name="Grigoriev I.V."/>
            <person name="Debuchy R."/>
            <person name="Gladieux P."/>
            <person name="Hiltunen Thoren M."/>
            <person name="Johannesson H."/>
        </authorList>
    </citation>
    <scope>NUCLEOTIDE SEQUENCE [LARGE SCALE GENOMIC DNA]</scope>
    <source>
        <strain evidence="3">CBS 284.82</strain>
    </source>
</reference>
<evidence type="ECO:0000313" key="2">
    <source>
        <dbReference type="EMBL" id="KAK4041378.1"/>
    </source>
</evidence>
<dbReference type="SUPFAM" id="SSF56112">
    <property type="entry name" value="Protein kinase-like (PK-like)"/>
    <property type="match status" value="1"/>
</dbReference>
<dbReference type="Proteomes" id="UP001303115">
    <property type="component" value="Unassembled WGS sequence"/>
</dbReference>
<dbReference type="Pfam" id="PF00069">
    <property type="entry name" value="Pkinase"/>
    <property type="match status" value="1"/>
</dbReference>
<organism evidence="2 3">
    <name type="scientific">Parachaetomium inaequale</name>
    <dbReference type="NCBI Taxonomy" id="2588326"/>
    <lineage>
        <taxon>Eukaryota</taxon>
        <taxon>Fungi</taxon>
        <taxon>Dikarya</taxon>
        <taxon>Ascomycota</taxon>
        <taxon>Pezizomycotina</taxon>
        <taxon>Sordariomycetes</taxon>
        <taxon>Sordariomycetidae</taxon>
        <taxon>Sordariales</taxon>
        <taxon>Chaetomiaceae</taxon>
        <taxon>Parachaetomium</taxon>
    </lineage>
</organism>
<dbReference type="Gene3D" id="1.10.510.10">
    <property type="entry name" value="Transferase(Phosphotransferase) domain 1"/>
    <property type="match status" value="1"/>
</dbReference>
<name>A0AAN6STF9_9PEZI</name>
<comment type="caution">
    <text evidence="2">The sequence shown here is derived from an EMBL/GenBank/DDBJ whole genome shotgun (WGS) entry which is preliminary data.</text>
</comment>
<evidence type="ECO:0000259" key="1">
    <source>
        <dbReference type="PROSITE" id="PS50011"/>
    </source>
</evidence>
<keyword evidence="3" id="KW-1185">Reference proteome</keyword>
<dbReference type="InterPro" id="IPR000719">
    <property type="entry name" value="Prot_kinase_dom"/>
</dbReference>
<evidence type="ECO:0000313" key="3">
    <source>
        <dbReference type="Proteomes" id="UP001303115"/>
    </source>
</evidence>
<dbReference type="GO" id="GO:0004672">
    <property type="term" value="F:protein kinase activity"/>
    <property type="evidence" value="ECO:0007669"/>
    <property type="project" value="InterPro"/>
</dbReference>
<dbReference type="AlphaFoldDB" id="A0AAN6STF9"/>
<feature type="domain" description="Protein kinase" evidence="1">
    <location>
        <begin position="162"/>
        <end position="368"/>
    </location>
</feature>
<accession>A0AAN6STF9</accession>
<gene>
    <name evidence="2" type="ORF">C8A01DRAFT_14839</name>
</gene>